<evidence type="ECO:0000256" key="1">
    <source>
        <dbReference type="SAM" id="MobiDB-lite"/>
    </source>
</evidence>
<protein>
    <submittedName>
        <fullName evidence="2">Uncharacterized protein</fullName>
    </submittedName>
</protein>
<reference evidence="2" key="2">
    <citation type="submission" date="2021-12" db="EMBL/GenBank/DDBJ databases">
        <title>Resequencing data analysis of finger millet.</title>
        <authorList>
            <person name="Hatakeyama M."/>
            <person name="Aluri S."/>
            <person name="Balachadran M.T."/>
            <person name="Sivarajan S.R."/>
            <person name="Poveda L."/>
            <person name="Shimizu-Inatsugi R."/>
            <person name="Schlapbach R."/>
            <person name="Sreeman S.M."/>
            <person name="Shimizu K.K."/>
        </authorList>
    </citation>
    <scope>NUCLEOTIDE SEQUENCE</scope>
</reference>
<evidence type="ECO:0000313" key="2">
    <source>
        <dbReference type="EMBL" id="GJN39636.1"/>
    </source>
</evidence>
<name>A0AAV5FXS3_ELECO</name>
<keyword evidence="3" id="KW-1185">Reference proteome</keyword>
<sequence length="90" mass="10696">MAFYKYGIAFLAGTGFGAMMTSVRREMCPLRKQQCRHRRRNADDMPETEERYEEHGRRQEKESNMGPSRRPKKGDKEKERDASYNMEESE</sequence>
<evidence type="ECO:0000313" key="3">
    <source>
        <dbReference type="Proteomes" id="UP001054889"/>
    </source>
</evidence>
<dbReference type="AlphaFoldDB" id="A0AAV5FXS3"/>
<dbReference type="EMBL" id="BQKI01000098">
    <property type="protein sequence ID" value="GJN39636.1"/>
    <property type="molecule type" value="Genomic_DNA"/>
</dbReference>
<feature type="compositionally biased region" description="Basic and acidic residues" evidence="1">
    <location>
        <begin position="48"/>
        <end position="63"/>
    </location>
</feature>
<gene>
    <name evidence="2" type="primary">gb28767</name>
    <name evidence="2" type="ORF">PR202_gb28767</name>
</gene>
<accession>A0AAV5FXS3</accession>
<organism evidence="2 3">
    <name type="scientific">Eleusine coracana subsp. coracana</name>
    <dbReference type="NCBI Taxonomy" id="191504"/>
    <lineage>
        <taxon>Eukaryota</taxon>
        <taxon>Viridiplantae</taxon>
        <taxon>Streptophyta</taxon>
        <taxon>Embryophyta</taxon>
        <taxon>Tracheophyta</taxon>
        <taxon>Spermatophyta</taxon>
        <taxon>Magnoliopsida</taxon>
        <taxon>Liliopsida</taxon>
        <taxon>Poales</taxon>
        <taxon>Poaceae</taxon>
        <taxon>PACMAD clade</taxon>
        <taxon>Chloridoideae</taxon>
        <taxon>Cynodonteae</taxon>
        <taxon>Eleusininae</taxon>
        <taxon>Eleusine</taxon>
    </lineage>
</organism>
<reference evidence="2" key="1">
    <citation type="journal article" date="2018" name="DNA Res.">
        <title>Multiple hybrid de novo genome assembly of finger millet, an orphan allotetraploid crop.</title>
        <authorList>
            <person name="Hatakeyama M."/>
            <person name="Aluri S."/>
            <person name="Balachadran M.T."/>
            <person name="Sivarajan S.R."/>
            <person name="Patrignani A."/>
            <person name="Gruter S."/>
            <person name="Poveda L."/>
            <person name="Shimizu-Inatsugi R."/>
            <person name="Baeten J."/>
            <person name="Francoijs K.J."/>
            <person name="Nataraja K.N."/>
            <person name="Reddy Y.A.N."/>
            <person name="Phadnis S."/>
            <person name="Ravikumar R.L."/>
            <person name="Schlapbach R."/>
            <person name="Sreeman S.M."/>
            <person name="Shimizu K.K."/>
        </authorList>
    </citation>
    <scope>NUCLEOTIDE SEQUENCE</scope>
</reference>
<proteinExistence type="predicted"/>
<comment type="caution">
    <text evidence="2">The sequence shown here is derived from an EMBL/GenBank/DDBJ whole genome shotgun (WGS) entry which is preliminary data.</text>
</comment>
<feature type="region of interest" description="Disordered" evidence="1">
    <location>
        <begin position="34"/>
        <end position="90"/>
    </location>
</feature>
<dbReference type="Proteomes" id="UP001054889">
    <property type="component" value="Unassembled WGS sequence"/>
</dbReference>